<feature type="region of interest" description="Disordered" evidence="5">
    <location>
        <begin position="566"/>
        <end position="677"/>
    </location>
</feature>
<feature type="region of interest" description="Disordered" evidence="5">
    <location>
        <begin position="282"/>
        <end position="314"/>
    </location>
</feature>
<gene>
    <name evidence="6" type="ORF">H0H81_011203</name>
</gene>
<accession>A0A9P7K558</accession>
<dbReference type="GO" id="GO:0003735">
    <property type="term" value="F:structural constituent of ribosome"/>
    <property type="evidence" value="ECO:0007669"/>
    <property type="project" value="InterPro"/>
</dbReference>
<evidence type="ECO:0000256" key="4">
    <source>
        <dbReference type="RuleBase" id="RU003815"/>
    </source>
</evidence>
<dbReference type="SUPFAM" id="SSF54211">
    <property type="entry name" value="Ribosomal protein S5 domain 2-like"/>
    <property type="match status" value="1"/>
</dbReference>
<keyword evidence="3 4" id="KW-0687">Ribonucleoprotein</keyword>
<evidence type="ECO:0000256" key="1">
    <source>
        <dbReference type="ARBA" id="ARBA00005251"/>
    </source>
</evidence>
<dbReference type="PANTHER" id="PTHR21569">
    <property type="entry name" value="RIBOSOMAL PROTEIN S9"/>
    <property type="match status" value="1"/>
</dbReference>
<dbReference type="PROSITE" id="PS00360">
    <property type="entry name" value="RIBOSOMAL_S9"/>
    <property type="match status" value="1"/>
</dbReference>
<dbReference type="Pfam" id="PF00380">
    <property type="entry name" value="Ribosomal_S9"/>
    <property type="match status" value="1"/>
</dbReference>
<dbReference type="OrthoDB" id="426865at2759"/>
<dbReference type="InterPro" id="IPR014721">
    <property type="entry name" value="Ribsml_uS5_D2-typ_fold_subgr"/>
</dbReference>
<evidence type="ECO:0000313" key="7">
    <source>
        <dbReference type="Proteomes" id="UP000717328"/>
    </source>
</evidence>
<feature type="compositionally biased region" description="Basic residues" evidence="5">
    <location>
        <begin position="577"/>
        <end position="586"/>
    </location>
</feature>
<dbReference type="Proteomes" id="UP000717328">
    <property type="component" value="Unassembled WGS sequence"/>
</dbReference>
<dbReference type="InterPro" id="IPR000754">
    <property type="entry name" value="Ribosomal_uS9"/>
</dbReference>
<dbReference type="Gene3D" id="3.30.230.10">
    <property type="match status" value="1"/>
</dbReference>
<reference evidence="6" key="2">
    <citation type="submission" date="2021-10" db="EMBL/GenBank/DDBJ databases">
        <title>Phylogenomics reveals ancestral predisposition of the termite-cultivated fungus Termitomyces towards a domesticated lifestyle.</title>
        <authorList>
            <person name="Auxier B."/>
            <person name="Grum-Grzhimaylo A."/>
            <person name="Cardenas M.E."/>
            <person name="Lodge J.D."/>
            <person name="Laessoe T."/>
            <person name="Pedersen O."/>
            <person name="Smith M.E."/>
            <person name="Kuyper T.W."/>
            <person name="Franco-Molano E.A."/>
            <person name="Baroni T.J."/>
            <person name="Aanen D.K."/>
        </authorList>
    </citation>
    <scope>NUCLEOTIDE SEQUENCE</scope>
    <source>
        <strain evidence="6">D49</strain>
    </source>
</reference>
<dbReference type="GO" id="GO:0003723">
    <property type="term" value="F:RNA binding"/>
    <property type="evidence" value="ECO:0007669"/>
    <property type="project" value="TreeGrafter"/>
</dbReference>
<comment type="similarity">
    <text evidence="1 4">Belongs to the universal ribosomal protein uS9 family.</text>
</comment>
<feature type="compositionally biased region" description="Basic and acidic residues" evidence="5">
    <location>
        <begin position="597"/>
        <end position="624"/>
    </location>
</feature>
<dbReference type="GO" id="GO:0022627">
    <property type="term" value="C:cytosolic small ribosomal subunit"/>
    <property type="evidence" value="ECO:0007669"/>
    <property type="project" value="TreeGrafter"/>
</dbReference>
<keyword evidence="2 4" id="KW-0689">Ribosomal protein</keyword>
<evidence type="ECO:0000256" key="3">
    <source>
        <dbReference type="ARBA" id="ARBA00023274"/>
    </source>
</evidence>
<evidence type="ECO:0008006" key="8">
    <source>
        <dbReference type="Google" id="ProtNLM"/>
    </source>
</evidence>
<dbReference type="PANTHER" id="PTHR21569:SF16">
    <property type="entry name" value="RIBOSOMAL PROTEIN S16"/>
    <property type="match status" value="1"/>
</dbReference>
<dbReference type="GO" id="GO:0000462">
    <property type="term" value="P:maturation of SSU-rRNA from tricistronic rRNA transcript (SSU-rRNA, 5.8S rRNA, LSU-rRNA)"/>
    <property type="evidence" value="ECO:0007669"/>
    <property type="project" value="TreeGrafter"/>
</dbReference>
<dbReference type="InterPro" id="IPR036420">
    <property type="entry name" value="BRCT_dom_sf"/>
</dbReference>
<evidence type="ECO:0000256" key="2">
    <source>
        <dbReference type="ARBA" id="ARBA00022980"/>
    </source>
</evidence>
<reference evidence="6" key="1">
    <citation type="submission" date="2021-02" db="EMBL/GenBank/DDBJ databases">
        <authorList>
            <person name="Nieuwenhuis M."/>
            <person name="Van De Peppel L.J.J."/>
        </authorList>
    </citation>
    <scope>NUCLEOTIDE SEQUENCE</scope>
    <source>
        <strain evidence="6">D49</strain>
    </source>
</reference>
<evidence type="ECO:0000313" key="6">
    <source>
        <dbReference type="EMBL" id="KAG5638651.1"/>
    </source>
</evidence>
<keyword evidence="7" id="KW-1185">Reference proteome</keyword>
<evidence type="ECO:0000256" key="5">
    <source>
        <dbReference type="SAM" id="MobiDB-lite"/>
    </source>
</evidence>
<name>A0A9P7K558_9AGAR</name>
<dbReference type="InterPro" id="IPR020568">
    <property type="entry name" value="Ribosomal_Su5_D2-typ_SF"/>
</dbReference>
<feature type="region of interest" description="Disordered" evidence="5">
    <location>
        <begin position="433"/>
        <end position="467"/>
    </location>
</feature>
<sequence>MEVRKGAELSQQVFGILRKELGRWSQATTVDLEYYRRRPRRLQEQDILAAKPPQNPQNGYICKGRSDLCFPWHQTATAVAHAREGRGLIRINGSPINLVQPEILRLKVYEPVLVAGEDSFAPLDIRVRVKGGGHTSQVYAIRQAISKALVAYYAKYLDAYSALELKKKLVAYDRTLLIADPRRMEPKKFGGHGARARRQKRAGANVCSDPREARVILVDSSSPQGRLFIRDWGKDTNKVVLEYTWVKKSITADKVLDEDERWGGCLTLDDGLPIVKDEAQDMENPLPTPRITPVEVPRPQRRASAPQLPTPVDTYRESSLPITQSIASALPSSPDPDVSSSSTLPHSQLPAHVMAALVAQSQAMSQQSFSQSQPPNMMPNFQYQPSPANMSSQTIMNFMNMNPAYLAFLQQNMMAWNPNFGYTSHILNQYPQDPMTMPSHPTSLQGSPPSIPPSIRRKSPVLSRSTSPSYVSYGSVRSESPAHYLASSSAPTPSSTSSALLSTLFRTETQGQLSFFVQVDLRDRGSVVSAIKFDELLESTLAAGKPAVNASFVHDCVTQHKLLDTSSYEFDPPKPSSRARGKRKREISHNDEEETVEDRAERKRLERNRRQTERRNALKLKEEITTPVKKGKHVSKISAKSHSQPTPKPIQSVADDPSRPRSPTPPPEHTRKRRGTGEGYYYSEHEYEYCKRYVKVLLERDHKMTMSAIAQALYKKAKYAELLKRASIAYRKAQVQQDGRQMQKAEEGPSGSATISRSPSPRKEVPSSGGTIQENIVQKEVEFVAQFFATGGGQEEDSRDEDIENVWARLAERVRVCI</sequence>
<dbReference type="InterPro" id="IPR020574">
    <property type="entry name" value="Ribosomal_uS9_CS"/>
</dbReference>
<dbReference type="EMBL" id="JABCKI010005751">
    <property type="protein sequence ID" value="KAG5638651.1"/>
    <property type="molecule type" value="Genomic_DNA"/>
</dbReference>
<protein>
    <recommendedName>
        <fullName evidence="8">40S ribosomal protein S16</fullName>
    </recommendedName>
</protein>
<dbReference type="GO" id="GO:0006412">
    <property type="term" value="P:translation"/>
    <property type="evidence" value="ECO:0007669"/>
    <property type="project" value="InterPro"/>
</dbReference>
<organism evidence="6 7">
    <name type="scientific">Sphagnurus paluster</name>
    <dbReference type="NCBI Taxonomy" id="117069"/>
    <lineage>
        <taxon>Eukaryota</taxon>
        <taxon>Fungi</taxon>
        <taxon>Dikarya</taxon>
        <taxon>Basidiomycota</taxon>
        <taxon>Agaricomycotina</taxon>
        <taxon>Agaricomycetes</taxon>
        <taxon>Agaricomycetidae</taxon>
        <taxon>Agaricales</taxon>
        <taxon>Tricholomatineae</taxon>
        <taxon>Lyophyllaceae</taxon>
        <taxon>Sphagnurus</taxon>
    </lineage>
</organism>
<dbReference type="AlphaFoldDB" id="A0A9P7K558"/>
<feature type="region of interest" description="Disordered" evidence="5">
    <location>
        <begin position="734"/>
        <end position="771"/>
    </location>
</feature>
<comment type="caution">
    <text evidence="6">The sequence shown here is derived from an EMBL/GenBank/DDBJ whole genome shotgun (WGS) entry which is preliminary data.</text>
</comment>
<dbReference type="SUPFAM" id="SSF52113">
    <property type="entry name" value="BRCT domain"/>
    <property type="match status" value="1"/>
</dbReference>
<proteinExistence type="inferred from homology"/>